<evidence type="ECO:0000313" key="13">
    <source>
        <dbReference type="EMBL" id="RMI09074.1"/>
    </source>
</evidence>
<dbReference type="Pfam" id="PF00359">
    <property type="entry name" value="PTS_EIIA_2"/>
    <property type="match status" value="1"/>
</dbReference>
<reference evidence="13 14" key="1">
    <citation type="submission" date="2018-10" db="EMBL/GenBank/DDBJ databases">
        <title>Isolation, diversity and antifungal activity of actinobacteria from wheat.</title>
        <authorList>
            <person name="Han C."/>
        </authorList>
    </citation>
    <scope>NUCLEOTIDE SEQUENCE [LARGE SCALE GENOMIC DNA]</scope>
    <source>
        <strain evidence="13 14">NEAU-YY56</strain>
    </source>
</reference>
<evidence type="ECO:0000256" key="10">
    <source>
        <dbReference type="ARBA" id="ARBA00030956"/>
    </source>
</evidence>
<dbReference type="PANTHER" id="PTHR30181">
    <property type="entry name" value="MANNITOL PERMEASE IIC COMPONENT"/>
    <property type="match status" value="1"/>
</dbReference>
<dbReference type="OrthoDB" id="1640042at2"/>
<keyword evidence="7" id="KW-0598">Phosphotransferase system</keyword>
<dbReference type="PROSITE" id="PS00372">
    <property type="entry name" value="PTS_EIIA_TYPE_2_HIS"/>
    <property type="match status" value="1"/>
</dbReference>
<evidence type="ECO:0000256" key="4">
    <source>
        <dbReference type="ARBA" id="ARBA00022553"/>
    </source>
</evidence>
<evidence type="ECO:0000256" key="2">
    <source>
        <dbReference type="ARBA" id="ARBA00014783"/>
    </source>
</evidence>
<dbReference type="SUPFAM" id="SSF55804">
    <property type="entry name" value="Phoshotransferase/anion transport protein"/>
    <property type="match status" value="1"/>
</dbReference>
<accession>A0A3M2J873</accession>
<dbReference type="InterPro" id="IPR050893">
    <property type="entry name" value="Sugar_PTS"/>
</dbReference>
<dbReference type="GO" id="GO:0090563">
    <property type="term" value="F:protein-phosphocysteine-sugar phosphotransferase activity"/>
    <property type="evidence" value="ECO:0007669"/>
    <property type="project" value="TreeGrafter"/>
</dbReference>
<gene>
    <name evidence="13" type="ORF">EBM89_11875</name>
</gene>
<dbReference type="Proteomes" id="UP000269289">
    <property type="component" value="Unassembled WGS sequence"/>
</dbReference>
<dbReference type="CDD" id="cd00211">
    <property type="entry name" value="PTS_IIA_fru"/>
    <property type="match status" value="1"/>
</dbReference>
<protein>
    <recommendedName>
        <fullName evidence="2">Mannitol-specific phosphotransferase enzyme IIA component</fullName>
    </recommendedName>
    <alternativeName>
        <fullName evidence="10">EIIA</fullName>
    </alternativeName>
    <alternativeName>
        <fullName evidence="11">EIII</fullName>
    </alternativeName>
    <alternativeName>
        <fullName evidence="9">PTS system mannitol-specific EIIA component</fullName>
    </alternativeName>
</protein>
<keyword evidence="8" id="KW-0418">Kinase</keyword>
<evidence type="ECO:0000256" key="11">
    <source>
        <dbReference type="ARBA" id="ARBA00030962"/>
    </source>
</evidence>
<organism evidence="13 14">
    <name type="scientific">Cellulomonas triticagri</name>
    <dbReference type="NCBI Taxonomy" id="2483352"/>
    <lineage>
        <taxon>Bacteria</taxon>
        <taxon>Bacillati</taxon>
        <taxon>Actinomycetota</taxon>
        <taxon>Actinomycetes</taxon>
        <taxon>Micrococcales</taxon>
        <taxon>Cellulomonadaceae</taxon>
        <taxon>Cellulomonas</taxon>
    </lineage>
</organism>
<keyword evidence="3" id="KW-0813">Transport</keyword>
<feature type="domain" description="PTS EIIA type-2" evidence="12">
    <location>
        <begin position="3"/>
        <end position="143"/>
    </location>
</feature>
<sequence>MTDLLSEDLVVPAGRSTTKEDAIREAGALLVGAGAVAPDYVDAMLAREQTVSTYMGSWLAIPHGTDEAKGTIRQSAICLIRYEHEIDWGGAGPVRVVVGIAGVGDEHLSLLSRIALVFTDAERVERLLAATTAADLTAILGEVEPA</sequence>
<dbReference type="InterPro" id="IPR002178">
    <property type="entry name" value="PTS_EIIA_type-2_dom"/>
</dbReference>
<evidence type="ECO:0000259" key="12">
    <source>
        <dbReference type="PROSITE" id="PS51094"/>
    </source>
</evidence>
<dbReference type="PROSITE" id="PS51094">
    <property type="entry name" value="PTS_EIIA_TYPE_2"/>
    <property type="match status" value="1"/>
</dbReference>
<evidence type="ECO:0000256" key="1">
    <source>
        <dbReference type="ARBA" id="ARBA00002434"/>
    </source>
</evidence>
<name>A0A3M2J873_9CELL</name>
<dbReference type="RefSeq" id="WP_122149637.1">
    <property type="nucleotide sequence ID" value="NZ_RFFI01000061.1"/>
</dbReference>
<proteinExistence type="predicted"/>
<dbReference type="GO" id="GO:0005886">
    <property type="term" value="C:plasma membrane"/>
    <property type="evidence" value="ECO:0007669"/>
    <property type="project" value="TreeGrafter"/>
</dbReference>
<keyword evidence="4" id="KW-0597">Phosphoprotein</keyword>
<keyword evidence="5" id="KW-0762">Sugar transport</keyword>
<evidence type="ECO:0000256" key="3">
    <source>
        <dbReference type="ARBA" id="ARBA00022448"/>
    </source>
</evidence>
<evidence type="ECO:0000256" key="5">
    <source>
        <dbReference type="ARBA" id="ARBA00022597"/>
    </source>
</evidence>
<evidence type="ECO:0000256" key="8">
    <source>
        <dbReference type="ARBA" id="ARBA00022777"/>
    </source>
</evidence>
<keyword evidence="6" id="KW-0808">Transferase</keyword>
<dbReference type="PANTHER" id="PTHR30181:SF2">
    <property type="entry name" value="PTS SYSTEM MANNITOL-SPECIFIC EIICBA COMPONENT"/>
    <property type="match status" value="1"/>
</dbReference>
<evidence type="ECO:0000313" key="14">
    <source>
        <dbReference type="Proteomes" id="UP000269289"/>
    </source>
</evidence>
<dbReference type="InterPro" id="IPR016152">
    <property type="entry name" value="PTrfase/Anion_transptr"/>
</dbReference>
<comment type="function">
    <text evidence="1">The phosphoenolpyruvate-dependent sugar phosphotransferase system (sugar PTS), a major carbohydrate active transport system, catalyzes the phosphorylation of incoming sugar substrates concomitantly with their translocation across the cell membrane. The enzyme II CmtAB PTS system is involved in D-mannitol transport.</text>
</comment>
<dbReference type="AlphaFoldDB" id="A0A3M2J873"/>
<keyword evidence="14" id="KW-1185">Reference proteome</keyword>
<dbReference type="EMBL" id="RFFI01000061">
    <property type="protein sequence ID" value="RMI09074.1"/>
    <property type="molecule type" value="Genomic_DNA"/>
</dbReference>
<dbReference type="Gene3D" id="3.40.930.10">
    <property type="entry name" value="Mannitol-specific EII, Chain A"/>
    <property type="match status" value="1"/>
</dbReference>
<dbReference type="GO" id="GO:0016301">
    <property type="term" value="F:kinase activity"/>
    <property type="evidence" value="ECO:0007669"/>
    <property type="project" value="UniProtKB-KW"/>
</dbReference>
<evidence type="ECO:0000256" key="9">
    <source>
        <dbReference type="ARBA" id="ARBA00029908"/>
    </source>
</evidence>
<comment type="caution">
    <text evidence="13">The sequence shown here is derived from an EMBL/GenBank/DDBJ whole genome shotgun (WGS) entry which is preliminary data.</text>
</comment>
<evidence type="ECO:0000256" key="7">
    <source>
        <dbReference type="ARBA" id="ARBA00022683"/>
    </source>
</evidence>
<dbReference type="GO" id="GO:0009401">
    <property type="term" value="P:phosphoenolpyruvate-dependent sugar phosphotransferase system"/>
    <property type="evidence" value="ECO:0007669"/>
    <property type="project" value="UniProtKB-KW"/>
</dbReference>
<evidence type="ECO:0000256" key="6">
    <source>
        <dbReference type="ARBA" id="ARBA00022679"/>
    </source>
</evidence>